<dbReference type="HOGENOM" id="CLU_3051950_0_0_1"/>
<keyword evidence="3" id="KW-1185">Reference proteome</keyword>
<name>A0A0D0AX90_9AGAM</name>
<sequence>MNGADNHSSTSRRVRSSEPLQPDRPSRHQGVLSWPVSTLHCKWNAPQNLYLTHP</sequence>
<gene>
    <name evidence="2" type="ORF">CY34DRAFT_804931</name>
</gene>
<evidence type="ECO:0000313" key="2">
    <source>
        <dbReference type="EMBL" id="KIK42424.1"/>
    </source>
</evidence>
<protein>
    <submittedName>
        <fullName evidence="2">Uncharacterized protein</fullName>
    </submittedName>
</protein>
<evidence type="ECO:0000256" key="1">
    <source>
        <dbReference type="SAM" id="MobiDB-lite"/>
    </source>
</evidence>
<reference evidence="2 3" key="1">
    <citation type="submission" date="2014-04" db="EMBL/GenBank/DDBJ databases">
        <authorList>
            <consortium name="DOE Joint Genome Institute"/>
            <person name="Kuo A."/>
            <person name="Ruytinx J."/>
            <person name="Rineau F."/>
            <person name="Colpaert J."/>
            <person name="Kohler A."/>
            <person name="Nagy L.G."/>
            <person name="Floudas D."/>
            <person name="Copeland A."/>
            <person name="Barry K.W."/>
            <person name="Cichocki N."/>
            <person name="Veneault-Fourrey C."/>
            <person name="LaButti K."/>
            <person name="Lindquist E.A."/>
            <person name="Lipzen A."/>
            <person name="Lundell T."/>
            <person name="Morin E."/>
            <person name="Murat C."/>
            <person name="Sun H."/>
            <person name="Tunlid A."/>
            <person name="Henrissat B."/>
            <person name="Grigoriev I.V."/>
            <person name="Hibbett D.S."/>
            <person name="Martin F."/>
            <person name="Nordberg H.P."/>
            <person name="Cantor M.N."/>
            <person name="Hua S.X."/>
        </authorList>
    </citation>
    <scope>NUCLEOTIDE SEQUENCE [LARGE SCALE GENOMIC DNA]</scope>
    <source>
        <strain evidence="2 3">UH-Slu-Lm8-n1</strain>
    </source>
</reference>
<reference evidence="3" key="2">
    <citation type="submission" date="2015-01" db="EMBL/GenBank/DDBJ databases">
        <title>Evolutionary Origins and Diversification of the Mycorrhizal Mutualists.</title>
        <authorList>
            <consortium name="DOE Joint Genome Institute"/>
            <consortium name="Mycorrhizal Genomics Consortium"/>
            <person name="Kohler A."/>
            <person name="Kuo A."/>
            <person name="Nagy L.G."/>
            <person name="Floudas D."/>
            <person name="Copeland A."/>
            <person name="Barry K.W."/>
            <person name="Cichocki N."/>
            <person name="Veneault-Fourrey C."/>
            <person name="LaButti K."/>
            <person name="Lindquist E.A."/>
            <person name="Lipzen A."/>
            <person name="Lundell T."/>
            <person name="Morin E."/>
            <person name="Murat C."/>
            <person name="Riley R."/>
            <person name="Ohm R."/>
            <person name="Sun H."/>
            <person name="Tunlid A."/>
            <person name="Henrissat B."/>
            <person name="Grigoriev I.V."/>
            <person name="Hibbett D.S."/>
            <person name="Martin F."/>
        </authorList>
    </citation>
    <scope>NUCLEOTIDE SEQUENCE [LARGE SCALE GENOMIC DNA]</scope>
    <source>
        <strain evidence="3">UH-Slu-Lm8-n1</strain>
    </source>
</reference>
<dbReference type="InParanoid" id="A0A0D0AX90"/>
<dbReference type="EMBL" id="KN835239">
    <property type="protein sequence ID" value="KIK42424.1"/>
    <property type="molecule type" value="Genomic_DNA"/>
</dbReference>
<feature type="compositionally biased region" description="Polar residues" evidence="1">
    <location>
        <begin position="1"/>
        <end position="11"/>
    </location>
</feature>
<organism evidence="2 3">
    <name type="scientific">Suillus luteus UH-Slu-Lm8-n1</name>
    <dbReference type="NCBI Taxonomy" id="930992"/>
    <lineage>
        <taxon>Eukaryota</taxon>
        <taxon>Fungi</taxon>
        <taxon>Dikarya</taxon>
        <taxon>Basidiomycota</taxon>
        <taxon>Agaricomycotina</taxon>
        <taxon>Agaricomycetes</taxon>
        <taxon>Agaricomycetidae</taxon>
        <taxon>Boletales</taxon>
        <taxon>Suillineae</taxon>
        <taxon>Suillaceae</taxon>
        <taxon>Suillus</taxon>
    </lineage>
</organism>
<proteinExistence type="predicted"/>
<feature type="region of interest" description="Disordered" evidence="1">
    <location>
        <begin position="1"/>
        <end position="31"/>
    </location>
</feature>
<evidence type="ECO:0000313" key="3">
    <source>
        <dbReference type="Proteomes" id="UP000054485"/>
    </source>
</evidence>
<dbReference type="Proteomes" id="UP000054485">
    <property type="component" value="Unassembled WGS sequence"/>
</dbReference>
<dbReference type="AlphaFoldDB" id="A0A0D0AX90"/>
<accession>A0A0D0AX90</accession>